<evidence type="ECO:0000313" key="8">
    <source>
        <dbReference type="Proteomes" id="UP000823618"/>
    </source>
</evidence>
<dbReference type="PANTHER" id="PTHR30290:SF59">
    <property type="entry name" value="OLIGOPEPTIDE ABC TRANSPORTER,SUBSTRATE-BINDING PROTEIN"/>
    <property type="match status" value="1"/>
</dbReference>
<dbReference type="PIRSF" id="PIRSF002741">
    <property type="entry name" value="MppA"/>
    <property type="match status" value="1"/>
</dbReference>
<dbReference type="PANTHER" id="PTHR30290">
    <property type="entry name" value="PERIPLASMIC BINDING COMPONENT OF ABC TRANSPORTER"/>
    <property type="match status" value="1"/>
</dbReference>
<evidence type="ECO:0000256" key="3">
    <source>
        <dbReference type="ARBA" id="ARBA00022729"/>
    </source>
</evidence>
<feature type="chain" id="PRO_5039700166" evidence="5">
    <location>
        <begin position="25"/>
        <end position="534"/>
    </location>
</feature>
<dbReference type="Proteomes" id="UP000823618">
    <property type="component" value="Unassembled WGS sequence"/>
</dbReference>
<dbReference type="PROSITE" id="PS01040">
    <property type="entry name" value="SBP_BACTERIAL_5"/>
    <property type="match status" value="1"/>
</dbReference>
<dbReference type="GO" id="GO:0015833">
    <property type="term" value="P:peptide transport"/>
    <property type="evidence" value="ECO:0007669"/>
    <property type="project" value="TreeGrafter"/>
</dbReference>
<organism evidence="7 8">
    <name type="scientific">Candidatus Scybalomonas excrementavium</name>
    <dbReference type="NCBI Taxonomy" id="2840943"/>
    <lineage>
        <taxon>Bacteria</taxon>
        <taxon>Bacillati</taxon>
        <taxon>Bacillota</taxon>
        <taxon>Clostridia</taxon>
        <taxon>Lachnospirales</taxon>
        <taxon>Lachnospiraceae</taxon>
        <taxon>Lachnospiraceae incertae sedis</taxon>
        <taxon>Candidatus Scybalomonas</taxon>
    </lineage>
</organism>
<evidence type="ECO:0000259" key="6">
    <source>
        <dbReference type="Pfam" id="PF00496"/>
    </source>
</evidence>
<gene>
    <name evidence="7" type="ORF">IAC13_04550</name>
</gene>
<dbReference type="SUPFAM" id="SSF53850">
    <property type="entry name" value="Periplasmic binding protein-like II"/>
    <property type="match status" value="1"/>
</dbReference>
<evidence type="ECO:0000313" key="7">
    <source>
        <dbReference type="EMBL" id="MBO8463184.1"/>
    </source>
</evidence>
<sequence length="534" mass="59822">MILKKLKRLTALLCVSVLTISMLSGCSKDPTGEEDNLNSTTNSTTTGQNANTFTYAIAGDPGSNVNVITTSDRFGLMTIKMIYSPLLMYNADGENWFLAKSVDVSDDNLTYTFHLRDDVKWSDGEPFTADDVVFTYNAMKDEKNAGWAYSQLVYDQGSVEITKVDDYTVAMTMPFVNASALEMLSNIFIMPEHIYKDVTDFENNDYNMNPVGTGPYVMSEYSAGSYVKFTKNDNYFLGTPNIDNIVFQVIENSNTAMLAIQSGEINAWIATPSEVQQMKIDENNLKTVAYSEGRIGYLMLNANRITDEKVRQAILYALNKDEINQACFLSSENYETPWSFIPPGNTYFTEEIEKYEQNIEKSKELLSEAGVSGLKIKLAYGSSDPVQQKQAVMIQEQLGKAGITVELAGGDATAISNAMKKADNEYDAYLGGYIMGIDPDTFASLFESDAAFNYMHYDYPEIDELFEQGRKETDPEKRKEIYTNLQQAIQKTGCFYPITSNKRILVISKNVTGIEEAKLVPVYTFEDTSKLKMK</sequence>
<dbReference type="CDD" id="cd00995">
    <property type="entry name" value="PBP2_NikA_DppA_OppA_like"/>
    <property type="match status" value="1"/>
</dbReference>
<dbReference type="InterPro" id="IPR000914">
    <property type="entry name" value="SBP_5_dom"/>
</dbReference>
<dbReference type="InterPro" id="IPR023765">
    <property type="entry name" value="SBP_5_CS"/>
</dbReference>
<evidence type="ECO:0000256" key="1">
    <source>
        <dbReference type="ARBA" id="ARBA00004193"/>
    </source>
</evidence>
<dbReference type="GO" id="GO:0043190">
    <property type="term" value="C:ATP-binding cassette (ABC) transporter complex"/>
    <property type="evidence" value="ECO:0007669"/>
    <property type="project" value="InterPro"/>
</dbReference>
<feature type="domain" description="Solute-binding protein family 5" evidence="6">
    <location>
        <begin position="98"/>
        <end position="451"/>
    </location>
</feature>
<feature type="signal peptide" evidence="5">
    <location>
        <begin position="1"/>
        <end position="24"/>
    </location>
</feature>
<dbReference type="Gene3D" id="3.10.105.10">
    <property type="entry name" value="Dipeptide-binding Protein, Domain 3"/>
    <property type="match status" value="1"/>
</dbReference>
<dbReference type="AlphaFoldDB" id="A0A9D9HZ66"/>
<protein>
    <submittedName>
        <fullName evidence="7">ABC transporter substrate-binding protein</fullName>
    </submittedName>
</protein>
<accession>A0A9D9HZ66</accession>
<keyword evidence="3 5" id="KW-0732">Signal</keyword>
<comment type="similarity">
    <text evidence="2">Belongs to the bacterial solute-binding protein 5 family.</text>
</comment>
<dbReference type="Gene3D" id="3.40.190.10">
    <property type="entry name" value="Periplasmic binding protein-like II"/>
    <property type="match status" value="1"/>
</dbReference>
<keyword evidence="4" id="KW-0175">Coiled coil</keyword>
<comment type="caution">
    <text evidence="7">The sequence shown here is derived from an EMBL/GenBank/DDBJ whole genome shotgun (WGS) entry which is preliminary data.</text>
</comment>
<dbReference type="GO" id="GO:1904680">
    <property type="term" value="F:peptide transmembrane transporter activity"/>
    <property type="evidence" value="ECO:0007669"/>
    <property type="project" value="TreeGrafter"/>
</dbReference>
<dbReference type="InterPro" id="IPR039424">
    <property type="entry name" value="SBP_5"/>
</dbReference>
<dbReference type="GO" id="GO:0042597">
    <property type="term" value="C:periplasmic space"/>
    <property type="evidence" value="ECO:0007669"/>
    <property type="project" value="UniProtKB-ARBA"/>
</dbReference>
<reference evidence="7" key="2">
    <citation type="journal article" date="2021" name="PeerJ">
        <title>Extensive microbial diversity within the chicken gut microbiome revealed by metagenomics and culture.</title>
        <authorList>
            <person name="Gilroy R."/>
            <person name="Ravi A."/>
            <person name="Getino M."/>
            <person name="Pursley I."/>
            <person name="Horton D.L."/>
            <person name="Alikhan N.F."/>
            <person name="Baker D."/>
            <person name="Gharbi K."/>
            <person name="Hall N."/>
            <person name="Watson M."/>
            <person name="Adriaenssens E.M."/>
            <person name="Foster-Nyarko E."/>
            <person name="Jarju S."/>
            <person name="Secka A."/>
            <person name="Antonio M."/>
            <person name="Oren A."/>
            <person name="Chaudhuri R.R."/>
            <person name="La Ragione R."/>
            <person name="Hildebrand F."/>
            <person name="Pallen M.J."/>
        </authorList>
    </citation>
    <scope>NUCLEOTIDE SEQUENCE</scope>
    <source>
        <strain evidence="7">E3-2379</strain>
    </source>
</reference>
<dbReference type="PROSITE" id="PS51257">
    <property type="entry name" value="PROKAR_LIPOPROTEIN"/>
    <property type="match status" value="1"/>
</dbReference>
<evidence type="ECO:0000256" key="2">
    <source>
        <dbReference type="ARBA" id="ARBA00005695"/>
    </source>
</evidence>
<name>A0A9D9HZ66_9FIRM</name>
<dbReference type="EMBL" id="JADIML010000128">
    <property type="protein sequence ID" value="MBO8463184.1"/>
    <property type="molecule type" value="Genomic_DNA"/>
</dbReference>
<dbReference type="Pfam" id="PF00496">
    <property type="entry name" value="SBP_bac_5"/>
    <property type="match status" value="1"/>
</dbReference>
<feature type="coiled-coil region" evidence="4">
    <location>
        <begin position="345"/>
        <end position="372"/>
    </location>
</feature>
<evidence type="ECO:0000256" key="5">
    <source>
        <dbReference type="SAM" id="SignalP"/>
    </source>
</evidence>
<reference evidence="7" key="1">
    <citation type="submission" date="2020-10" db="EMBL/GenBank/DDBJ databases">
        <authorList>
            <person name="Gilroy R."/>
        </authorList>
    </citation>
    <scope>NUCLEOTIDE SEQUENCE</scope>
    <source>
        <strain evidence="7">E3-2379</strain>
    </source>
</reference>
<comment type="subcellular location">
    <subcellularLocation>
        <location evidence="1">Cell membrane</location>
        <topology evidence="1">Lipid-anchor</topology>
    </subcellularLocation>
</comment>
<evidence type="ECO:0000256" key="4">
    <source>
        <dbReference type="SAM" id="Coils"/>
    </source>
</evidence>
<dbReference type="InterPro" id="IPR030678">
    <property type="entry name" value="Peptide/Ni-bd"/>
</dbReference>
<dbReference type="Gene3D" id="3.90.76.10">
    <property type="entry name" value="Dipeptide-binding Protein, Domain 1"/>
    <property type="match status" value="1"/>
</dbReference>
<proteinExistence type="inferred from homology"/>